<accession>A0A9Q8QQE1</accession>
<keyword evidence="2" id="KW-0560">Oxidoreductase</keyword>
<dbReference type="Pfam" id="PF08240">
    <property type="entry name" value="ADH_N"/>
    <property type="match status" value="1"/>
</dbReference>
<reference evidence="4" key="1">
    <citation type="submission" date="2021-11" db="EMBL/GenBank/DDBJ databases">
        <title>Purpureocillium_takamizusanense_genome.</title>
        <authorList>
            <person name="Nguyen N.-H."/>
        </authorList>
    </citation>
    <scope>NUCLEOTIDE SEQUENCE</scope>
    <source>
        <strain evidence="4">PT3</strain>
    </source>
</reference>
<dbReference type="SMART" id="SM00829">
    <property type="entry name" value="PKS_ER"/>
    <property type="match status" value="1"/>
</dbReference>
<dbReference type="GeneID" id="72070739"/>
<evidence type="ECO:0000313" key="4">
    <source>
        <dbReference type="EMBL" id="UNI22951.1"/>
    </source>
</evidence>
<dbReference type="InterPro" id="IPR013154">
    <property type="entry name" value="ADH-like_N"/>
</dbReference>
<dbReference type="GO" id="GO:0016651">
    <property type="term" value="F:oxidoreductase activity, acting on NAD(P)H"/>
    <property type="evidence" value="ECO:0007669"/>
    <property type="project" value="InterPro"/>
</dbReference>
<evidence type="ECO:0000313" key="5">
    <source>
        <dbReference type="Proteomes" id="UP000829364"/>
    </source>
</evidence>
<protein>
    <recommendedName>
        <fullName evidence="3">Enoyl reductase (ER) domain-containing protein</fullName>
    </recommendedName>
</protein>
<proteinExistence type="inferred from homology"/>
<dbReference type="Gene3D" id="3.90.180.10">
    <property type="entry name" value="Medium-chain alcohol dehydrogenases, catalytic domain"/>
    <property type="match status" value="1"/>
</dbReference>
<dbReference type="PANTHER" id="PTHR43482:SF2">
    <property type="entry name" value="ZINC-BINDING DEHYDROGENASE FAMILY, PUTATIVE (AFU_ORTHOLOGUE AFUA_3G15030)-RELATED"/>
    <property type="match status" value="1"/>
</dbReference>
<gene>
    <name evidence="4" type="ORF">JDV02_008794</name>
</gene>
<keyword evidence="5" id="KW-1185">Reference proteome</keyword>
<evidence type="ECO:0000259" key="3">
    <source>
        <dbReference type="SMART" id="SM00829"/>
    </source>
</evidence>
<dbReference type="InterPro" id="IPR020843">
    <property type="entry name" value="ER"/>
</dbReference>
<evidence type="ECO:0000256" key="1">
    <source>
        <dbReference type="ARBA" id="ARBA00008072"/>
    </source>
</evidence>
<dbReference type="RefSeq" id="XP_047846432.1">
    <property type="nucleotide sequence ID" value="XM_047990425.1"/>
</dbReference>
<dbReference type="OrthoDB" id="201656at2759"/>
<dbReference type="InterPro" id="IPR047122">
    <property type="entry name" value="Trans-enoyl_RdTase-like"/>
</dbReference>
<dbReference type="KEGG" id="ptkz:JDV02_008794"/>
<feature type="domain" description="Enoyl reductase (ER)" evidence="3">
    <location>
        <begin position="47"/>
        <end position="429"/>
    </location>
</feature>
<sequence length="431" mass="46459">MSGASESSWAGEAGGKPIIIPVPKDQRAYWEQNVPQQQDALLLHGPGQAYRLHRNHSVPQLVGDNEVLVKAAVIGLNPIDWKAPDYNFGISEFPFMSGRELSGTICCVNAAGSRVLVGDRVIAISTDYRDYRKSAYQLYVVASDYNVVRVPRGVSLDEGASIGVAFVTSALALGICLGVDFSHVLGGPDLFRLVRGVDVAGIPDDVSRETLSSLDEHERAQPGDWLAIWGGSATSANLTIQLAKLAGLRVVVIVDQAKHGSWISQHSSIRPDLLVDSHDNDRAVEVIRASTGGKLHFGIDTRGRESATHLLRALARGPVSDSSDTFVVSPPSTPPRLDPNRLRRGHLVGLTGLPKENIPPSVALHTVPIKLFHEVPAVGRALTSWLEQLLEAGRISAPRIIAVEHGLERVNPALDRMRRGEISGGKLVVRV</sequence>
<dbReference type="EMBL" id="CP086362">
    <property type="protein sequence ID" value="UNI22951.1"/>
    <property type="molecule type" value="Genomic_DNA"/>
</dbReference>
<comment type="similarity">
    <text evidence="1">Belongs to the zinc-containing alcohol dehydrogenase family.</text>
</comment>
<dbReference type="Gene3D" id="3.40.50.720">
    <property type="entry name" value="NAD(P)-binding Rossmann-like Domain"/>
    <property type="match status" value="1"/>
</dbReference>
<dbReference type="SUPFAM" id="SSF51735">
    <property type="entry name" value="NAD(P)-binding Rossmann-fold domains"/>
    <property type="match status" value="1"/>
</dbReference>
<evidence type="ECO:0000256" key="2">
    <source>
        <dbReference type="ARBA" id="ARBA00023002"/>
    </source>
</evidence>
<organism evidence="4 5">
    <name type="scientific">Purpureocillium takamizusanense</name>
    <dbReference type="NCBI Taxonomy" id="2060973"/>
    <lineage>
        <taxon>Eukaryota</taxon>
        <taxon>Fungi</taxon>
        <taxon>Dikarya</taxon>
        <taxon>Ascomycota</taxon>
        <taxon>Pezizomycotina</taxon>
        <taxon>Sordariomycetes</taxon>
        <taxon>Hypocreomycetidae</taxon>
        <taxon>Hypocreales</taxon>
        <taxon>Ophiocordycipitaceae</taxon>
        <taxon>Purpureocillium</taxon>
    </lineage>
</organism>
<dbReference type="CDD" id="cd08249">
    <property type="entry name" value="enoyl_reductase_like"/>
    <property type="match status" value="1"/>
</dbReference>
<dbReference type="AlphaFoldDB" id="A0A9Q8QQE1"/>
<dbReference type="InterPro" id="IPR052585">
    <property type="entry name" value="Lipid_raft_assoc_Zn_ADH"/>
</dbReference>
<dbReference type="SUPFAM" id="SSF50129">
    <property type="entry name" value="GroES-like"/>
    <property type="match status" value="1"/>
</dbReference>
<dbReference type="Proteomes" id="UP000829364">
    <property type="component" value="Chromosome 9"/>
</dbReference>
<dbReference type="InterPro" id="IPR036291">
    <property type="entry name" value="NAD(P)-bd_dom_sf"/>
</dbReference>
<dbReference type="InterPro" id="IPR011032">
    <property type="entry name" value="GroES-like_sf"/>
</dbReference>
<dbReference type="PANTHER" id="PTHR43482">
    <property type="entry name" value="PROTEIN AST1-RELATED"/>
    <property type="match status" value="1"/>
</dbReference>
<name>A0A9Q8QQE1_9HYPO</name>